<feature type="domain" description="PurM-like C-terminal" evidence="1">
    <location>
        <begin position="64"/>
        <end position="152"/>
    </location>
</feature>
<dbReference type="RefSeq" id="WP_262064726.1">
    <property type="nucleotide sequence ID" value="NZ_JAMXOD010000001.1"/>
</dbReference>
<evidence type="ECO:0000259" key="1">
    <source>
        <dbReference type="Pfam" id="PF02769"/>
    </source>
</evidence>
<comment type="caution">
    <text evidence="2">The sequence shown here is derived from an EMBL/GenBank/DDBJ whole genome shotgun (WGS) entry which is preliminary data.</text>
</comment>
<dbReference type="Pfam" id="PF02769">
    <property type="entry name" value="AIRS_C"/>
    <property type="match status" value="1"/>
</dbReference>
<accession>A0ABT1E7V6</accession>
<dbReference type="Gene3D" id="3.90.650.10">
    <property type="entry name" value="PurM-like C-terminal domain"/>
    <property type="match status" value="1"/>
</dbReference>
<protein>
    <submittedName>
        <fullName evidence="2">AIR synthase-related protein</fullName>
    </submittedName>
</protein>
<evidence type="ECO:0000313" key="2">
    <source>
        <dbReference type="EMBL" id="MCP1100941.1"/>
    </source>
</evidence>
<dbReference type="InterPro" id="IPR036676">
    <property type="entry name" value="PurM-like_C_sf"/>
</dbReference>
<dbReference type="SUPFAM" id="SSF56042">
    <property type="entry name" value="PurM C-terminal domain-like"/>
    <property type="match status" value="1"/>
</dbReference>
<gene>
    <name evidence="2" type="ORF">NK125_00765</name>
</gene>
<organism evidence="2 3">
    <name type="scientific">Aequitasia blattaphilus</name>
    <dbReference type="NCBI Taxonomy" id="2949332"/>
    <lineage>
        <taxon>Bacteria</taxon>
        <taxon>Bacillati</taxon>
        <taxon>Bacillota</taxon>
        <taxon>Clostridia</taxon>
        <taxon>Lachnospirales</taxon>
        <taxon>Lachnospiraceae</taxon>
        <taxon>Aequitasia</taxon>
    </lineage>
</organism>
<dbReference type="PANTHER" id="PTHR30303">
    <property type="entry name" value="HYDROGENASE ISOENZYMES FORMATION PROTEIN HYPE"/>
    <property type="match status" value="1"/>
</dbReference>
<keyword evidence="3" id="KW-1185">Reference proteome</keyword>
<reference evidence="2 3" key="1">
    <citation type="journal article" date="2022" name="Genome Biol. Evol.">
        <title>Host diet, physiology and behaviors set the stage for Lachnospiraceae cladogenesis.</title>
        <authorList>
            <person name="Vera-Ponce De Leon A."/>
            <person name="Schneider M."/>
            <person name="Jahnes B.C."/>
            <person name="Sadowski V."/>
            <person name="Camuy-Velez L.A."/>
            <person name="Duan J."/>
            <person name="Sabree Z.L."/>
        </authorList>
    </citation>
    <scope>NUCLEOTIDE SEQUENCE [LARGE SCALE GENOMIC DNA]</scope>
    <source>
        <strain evidence="2 3">PAL113</strain>
    </source>
</reference>
<dbReference type="PANTHER" id="PTHR30303:SF4">
    <property type="entry name" value="HYDROGENASE EXPRESSION_FORMATION PROTEIN HYPE"/>
    <property type="match status" value="1"/>
</dbReference>
<dbReference type="InterPro" id="IPR010918">
    <property type="entry name" value="PurM-like_C_dom"/>
</dbReference>
<dbReference type="EMBL" id="JAMZFW010000001">
    <property type="protein sequence ID" value="MCP1100941.1"/>
    <property type="molecule type" value="Genomic_DNA"/>
</dbReference>
<name>A0ABT1E7V6_9FIRM</name>
<proteinExistence type="predicted"/>
<sequence length="171" mass="19511">MEIILGNYAGLFGTIQLVKEKEAELSLRFPGFFLKNILEIEPFWEKNVKEYIKHIPDTFVINGGRGGIYAALYQLSIQQKTGFEIYLKEIPICQETIEITEVWGLNPYCLNAKGCVAIATKNGEEVLKELRKEQIISARVGGFTKGKERKIFVGESWKRINKPGIDELERI</sequence>
<dbReference type="InterPro" id="IPR011854">
    <property type="entry name" value="HypE"/>
</dbReference>
<dbReference type="Proteomes" id="UP001523566">
    <property type="component" value="Unassembled WGS sequence"/>
</dbReference>
<evidence type="ECO:0000313" key="3">
    <source>
        <dbReference type="Proteomes" id="UP001523566"/>
    </source>
</evidence>